<keyword evidence="2" id="KW-1185">Reference proteome</keyword>
<protein>
    <submittedName>
        <fullName evidence="1">Uncharacterized protein</fullName>
    </submittedName>
</protein>
<evidence type="ECO:0000313" key="1">
    <source>
        <dbReference type="EMBL" id="KAK5527579.1"/>
    </source>
</evidence>
<reference evidence="1 2" key="1">
    <citation type="submission" date="2023-06" db="EMBL/GenBank/DDBJ databases">
        <title>Black Yeasts Isolated from many extreme environments.</title>
        <authorList>
            <person name="Coleine C."/>
            <person name="Stajich J.E."/>
            <person name="Selbmann L."/>
        </authorList>
    </citation>
    <scope>NUCLEOTIDE SEQUENCE [LARGE SCALE GENOMIC DNA]</scope>
    <source>
        <strain evidence="1 2">CCFEE 5887</strain>
    </source>
</reference>
<name>A0AAV9PSS7_9PEZI</name>
<organism evidence="1 2">
    <name type="scientific">Vermiconidia calcicola</name>
    <dbReference type="NCBI Taxonomy" id="1690605"/>
    <lineage>
        <taxon>Eukaryota</taxon>
        <taxon>Fungi</taxon>
        <taxon>Dikarya</taxon>
        <taxon>Ascomycota</taxon>
        <taxon>Pezizomycotina</taxon>
        <taxon>Dothideomycetes</taxon>
        <taxon>Dothideomycetidae</taxon>
        <taxon>Mycosphaerellales</taxon>
        <taxon>Extremaceae</taxon>
        <taxon>Vermiconidia</taxon>
    </lineage>
</organism>
<sequence>MASTPSAKQTYACLEIPMPSCMRDFVTHSSTPPPRPGGAYVDSLIANFGNVHGKAMEEVEKCRLLADGPDDIVILLERPATDHDYSAPLAEFVSCSETLRAVDELIRFATRAQRNIQNVSVVDVFSLKPEGANAPSDDECHDLAKEILLAKKPKVIIGCTTKIRQSHWLYCLNGKVTGVPCTKYIDLGINEHSALFVRSFHPGYCVNRVDWSHKRPSRGDDLIDLLFNLRRIHRISSRDTIVLEARKEGLYYTVMVEEIFDLLWTLPAVSGKKQALMISKALRAWQLRFPRDPLQNHFTAQLMALGHLQDYFTDDQHILTSGLEDLQLRPLKPEIQTTLSGTQWEDEVPELENVGQACRTLRYGAGNIPRAVLLFTNALPENPDFIDTARNLVETLKKSWTSLQKFVGLVSALPTVLEGGPGLFLEEENSGEQPILRRRDARTRVQGLFEHILPTATDMLKRIEGMKKLAREGLPSSVVDHIPEIDELRELIELIRKDVGAFENELEESIRIFVTLRISLAGVCGLIEGASPSVPLSLERDRTLKEIYQQDILPAAKLKKALSRAWKP</sequence>
<dbReference type="Proteomes" id="UP001345827">
    <property type="component" value="Unassembled WGS sequence"/>
</dbReference>
<comment type="caution">
    <text evidence="1">The sequence shown here is derived from an EMBL/GenBank/DDBJ whole genome shotgun (WGS) entry which is preliminary data.</text>
</comment>
<accession>A0AAV9PSS7</accession>
<evidence type="ECO:0000313" key="2">
    <source>
        <dbReference type="Proteomes" id="UP001345827"/>
    </source>
</evidence>
<dbReference type="AlphaFoldDB" id="A0AAV9PSS7"/>
<dbReference type="EMBL" id="JAXLQG010000042">
    <property type="protein sequence ID" value="KAK5527579.1"/>
    <property type="molecule type" value="Genomic_DNA"/>
</dbReference>
<gene>
    <name evidence="1" type="ORF">LTR25_011058</name>
</gene>
<proteinExistence type="predicted"/>